<keyword evidence="1" id="KW-0378">Hydrolase</keyword>
<dbReference type="InterPro" id="IPR050585">
    <property type="entry name" value="Xaa-Pro_dipeptidyl-ppase/CocE"/>
</dbReference>
<dbReference type="GeneID" id="27329589"/>
<dbReference type="InterPro" id="IPR013736">
    <property type="entry name" value="Xaa-Pro_dipept_C"/>
</dbReference>
<dbReference type="OrthoDB" id="2578740at2759"/>
<dbReference type="InterPro" id="IPR008979">
    <property type="entry name" value="Galactose-bd-like_sf"/>
</dbReference>
<dbReference type="InterPro" id="IPR005674">
    <property type="entry name" value="CocE/Ser_esterase"/>
</dbReference>
<name>A0A0D2BGT3_9EURO</name>
<dbReference type="EMBL" id="KN847493">
    <property type="protein sequence ID" value="KIW18218.1"/>
    <property type="molecule type" value="Genomic_DNA"/>
</dbReference>
<dbReference type="Pfam" id="PF02129">
    <property type="entry name" value="Peptidase_S15"/>
    <property type="match status" value="1"/>
</dbReference>
<dbReference type="NCBIfam" id="TIGR00976">
    <property type="entry name" value="CocE_NonD"/>
    <property type="match status" value="1"/>
</dbReference>
<reference evidence="3 4" key="1">
    <citation type="submission" date="2015-01" db="EMBL/GenBank/DDBJ databases">
        <title>The Genome Sequence of Exophiala spinifera CBS89968.</title>
        <authorList>
            <consortium name="The Broad Institute Genomics Platform"/>
            <person name="Cuomo C."/>
            <person name="de Hoog S."/>
            <person name="Gorbushina A."/>
            <person name="Stielow B."/>
            <person name="Teixiera M."/>
            <person name="Abouelleil A."/>
            <person name="Chapman S.B."/>
            <person name="Priest M."/>
            <person name="Young S.K."/>
            <person name="Wortman J."/>
            <person name="Nusbaum C."/>
            <person name="Birren B."/>
        </authorList>
    </citation>
    <scope>NUCLEOTIDE SEQUENCE [LARGE SCALE GENOMIC DNA]</scope>
    <source>
        <strain evidence="3 4">CBS 89968</strain>
    </source>
</reference>
<dbReference type="RefSeq" id="XP_016238434.1">
    <property type="nucleotide sequence ID" value="XM_016376864.1"/>
</dbReference>
<dbReference type="Pfam" id="PF08530">
    <property type="entry name" value="PepX_C"/>
    <property type="match status" value="1"/>
</dbReference>
<keyword evidence="4" id="KW-1185">Reference proteome</keyword>
<dbReference type="Gene3D" id="1.10.3020.20">
    <property type="match status" value="1"/>
</dbReference>
<sequence length="601" mass="67857">MIAQPSTGLEIIYCDGGSVENNPYYPGFKPETKILPRGSILKEGALALPCDILFERDISVYLRDGTTIYVDLYRPPGCDVQKVPVIVCAGPFGKLGGFNRAVFDKMPYRMGVPQCTVSSLEKFEGLDPAYWCLHGYAIAHPDVRGSWMSEGDAHLNCTLDGQDGYDLVEWLASQDWCNGKVSYAGNSWLSQTQWFIGAEQPPHLACLAPWEGWSDLYNDDVMRGGIPAPEFQQNILNESSPCRGKAEDVTAMSAKYPLWNEYWEDRKAKLDRITVPMYVVSSWTNLLHTRGTFKGYLGVSTPKNEKWLRVHNSHEWPDLYYPQNTEDLRKFYDYYLKGIENDWIYTPRVRMCVLNPGGTDLINRPEEDFPLARELPTKMFLHCSNASLQMSAPVADSSSTAFDARTGKAEFFYTCSDDMELTGFFSLKLWVEAVGTDDLDLFVKVSKLGADGELLETTCIDAGYLQPNPDAERRKVFEGHRAGSKAYDLFFSEGSTGRLRVSHRELDMTKSTPSQPVYTHRREEKLRNGEIVPVIIEMWPHGMLWRRGQVLKLTVAGYNTRPEHTPMLKPPTYNKGTAVIHTGGVYDSHLLVPLIPATKQQ</sequence>
<dbReference type="InterPro" id="IPR029058">
    <property type="entry name" value="AB_hydrolase_fold"/>
</dbReference>
<protein>
    <recommendedName>
        <fullName evidence="2">Xaa-Pro dipeptidyl-peptidase C-terminal domain-containing protein</fullName>
    </recommendedName>
</protein>
<dbReference type="AlphaFoldDB" id="A0A0D2BGT3"/>
<dbReference type="PANTHER" id="PTHR43056:SF10">
    <property type="entry name" value="COCE_NOND FAMILY, PUTATIVE (AFU_ORTHOLOGUE AFUA_7G00600)-RELATED"/>
    <property type="match status" value="1"/>
</dbReference>
<dbReference type="SUPFAM" id="SSF49785">
    <property type="entry name" value="Galactose-binding domain-like"/>
    <property type="match status" value="1"/>
</dbReference>
<proteinExistence type="predicted"/>
<dbReference type="Gene3D" id="2.60.120.260">
    <property type="entry name" value="Galactose-binding domain-like"/>
    <property type="match status" value="1"/>
</dbReference>
<accession>A0A0D2BGT3</accession>
<dbReference type="SUPFAM" id="SSF53474">
    <property type="entry name" value="alpha/beta-Hydrolases"/>
    <property type="match status" value="1"/>
</dbReference>
<evidence type="ECO:0000313" key="3">
    <source>
        <dbReference type="EMBL" id="KIW18218.1"/>
    </source>
</evidence>
<gene>
    <name evidence="3" type="ORF">PV08_02506</name>
</gene>
<dbReference type="HOGENOM" id="CLU_015590_3_0_1"/>
<dbReference type="InterPro" id="IPR000383">
    <property type="entry name" value="Xaa-Pro-like_dom"/>
</dbReference>
<dbReference type="Proteomes" id="UP000053328">
    <property type="component" value="Unassembled WGS sequence"/>
</dbReference>
<dbReference type="VEuPathDB" id="FungiDB:PV08_02506"/>
<dbReference type="PANTHER" id="PTHR43056">
    <property type="entry name" value="PEPTIDASE S9 PROLYL OLIGOPEPTIDASE"/>
    <property type="match status" value="1"/>
</dbReference>
<evidence type="ECO:0000259" key="2">
    <source>
        <dbReference type="SMART" id="SM00939"/>
    </source>
</evidence>
<dbReference type="Gene3D" id="3.40.50.1820">
    <property type="entry name" value="alpha/beta hydrolase"/>
    <property type="match status" value="1"/>
</dbReference>
<feature type="domain" description="Xaa-Pro dipeptidyl-peptidase C-terminal" evidence="2">
    <location>
        <begin position="329"/>
        <end position="591"/>
    </location>
</feature>
<dbReference type="SMART" id="SM00939">
    <property type="entry name" value="PepX_C"/>
    <property type="match status" value="1"/>
</dbReference>
<organism evidence="3 4">
    <name type="scientific">Exophiala spinifera</name>
    <dbReference type="NCBI Taxonomy" id="91928"/>
    <lineage>
        <taxon>Eukaryota</taxon>
        <taxon>Fungi</taxon>
        <taxon>Dikarya</taxon>
        <taxon>Ascomycota</taxon>
        <taxon>Pezizomycotina</taxon>
        <taxon>Eurotiomycetes</taxon>
        <taxon>Chaetothyriomycetidae</taxon>
        <taxon>Chaetothyriales</taxon>
        <taxon>Herpotrichiellaceae</taxon>
        <taxon>Exophiala</taxon>
    </lineage>
</organism>
<evidence type="ECO:0000256" key="1">
    <source>
        <dbReference type="ARBA" id="ARBA00022801"/>
    </source>
</evidence>
<evidence type="ECO:0000313" key="4">
    <source>
        <dbReference type="Proteomes" id="UP000053328"/>
    </source>
</evidence>
<dbReference type="GO" id="GO:0008239">
    <property type="term" value="F:dipeptidyl-peptidase activity"/>
    <property type="evidence" value="ECO:0007669"/>
    <property type="project" value="InterPro"/>
</dbReference>